<dbReference type="SUPFAM" id="SSF51306">
    <property type="entry name" value="LexA/Signal peptidase"/>
    <property type="match status" value="1"/>
</dbReference>
<proteinExistence type="predicted"/>
<dbReference type="Gene3D" id="2.10.109.10">
    <property type="entry name" value="Umud Fragment, subunit A"/>
    <property type="match status" value="1"/>
</dbReference>
<protein>
    <submittedName>
        <fullName evidence="2">S24 family peptidase</fullName>
    </submittedName>
</protein>
<accession>A0ABV7DB62</accession>
<organism evidence="2 3">
    <name type="scientific">Shinella pollutisoli</name>
    <dbReference type="NCBI Taxonomy" id="2250594"/>
    <lineage>
        <taxon>Bacteria</taxon>
        <taxon>Pseudomonadati</taxon>
        <taxon>Pseudomonadota</taxon>
        <taxon>Alphaproteobacteria</taxon>
        <taxon>Hyphomicrobiales</taxon>
        <taxon>Rhizobiaceae</taxon>
        <taxon>Shinella</taxon>
    </lineage>
</organism>
<name>A0ABV7DB62_9HYPH</name>
<comment type="caution">
    <text evidence="2">The sequence shown here is derived from an EMBL/GenBank/DDBJ whole genome shotgun (WGS) entry which is preliminary data.</text>
</comment>
<evidence type="ECO:0000259" key="1">
    <source>
        <dbReference type="Pfam" id="PF00717"/>
    </source>
</evidence>
<reference evidence="3" key="1">
    <citation type="journal article" date="2019" name="Int. J. Syst. Evol. Microbiol.">
        <title>The Global Catalogue of Microorganisms (GCM) 10K type strain sequencing project: providing services to taxonomists for standard genome sequencing and annotation.</title>
        <authorList>
            <consortium name="The Broad Institute Genomics Platform"/>
            <consortium name="The Broad Institute Genome Sequencing Center for Infectious Disease"/>
            <person name="Wu L."/>
            <person name="Ma J."/>
        </authorList>
    </citation>
    <scope>NUCLEOTIDE SEQUENCE [LARGE SCALE GENOMIC DNA]</scope>
    <source>
        <strain evidence="3">KCTC 52677</strain>
    </source>
</reference>
<feature type="domain" description="Peptidase S24/S26A/S26B/S26C" evidence="1">
    <location>
        <begin position="95"/>
        <end position="208"/>
    </location>
</feature>
<dbReference type="InterPro" id="IPR015927">
    <property type="entry name" value="Peptidase_S24_S26A/B/C"/>
</dbReference>
<sequence>MTNREEQIEREKRAARLAAARIHSKIGGIRKVSKHFGWNENKYKSHESGRNGFGIADAKRYAKAFKVNLKWLQFGIGQPDDADAEPVSIVDVPRISWVSAGQLTDQDGVSDFSEFPTEPAIDLPEGDWICLEVQGNSMNKISPPESLIFVNLRDKRLVSNACYVVCDETGAATYKRYRPSENPSFQPASYEDVPPPRFQGAVTVVGRVRRSLINM</sequence>
<dbReference type="Pfam" id="PF00717">
    <property type="entry name" value="Peptidase_S24"/>
    <property type="match status" value="1"/>
</dbReference>
<dbReference type="InterPro" id="IPR036286">
    <property type="entry name" value="LexA/Signal_pep-like_sf"/>
</dbReference>
<dbReference type="Proteomes" id="UP001595377">
    <property type="component" value="Unassembled WGS sequence"/>
</dbReference>
<dbReference type="EMBL" id="JBHRSP010000001">
    <property type="protein sequence ID" value="MFC3071513.1"/>
    <property type="molecule type" value="Genomic_DNA"/>
</dbReference>
<keyword evidence="3" id="KW-1185">Reference proteome</keyword>
<dbReference type="RefSeq" id="WP_257316072.1">
    <property type="nucleotide sequence ID" value="NZ_JANFDG010000016.1"/>
</dbReference>
<gene>
    <name evidence="2" type="ORF">ACFOHH_00165</name>
</gene>
<evidence type="ECO:0000313" key="2">
    <source>
        <dbReference type="EMBL" id="MFC3071513.1"/>
    </source>
</evidence>
<evidence type="ECO:0000313" key="3">
    <source>
        <dbReference type="Proteomes" id="UP001595377"/>
    </source>
</evidence>